<reference evidence="2 3" key="1">
    <citation type="submission" date="2024-09" db="EMBL/GenBank/DDBJ databases">
        <authorList>
            <person name="Sun Q."/>
            <person name="Mori K."/>
        </authorList>
    </citation>
    <scope>NUCLEOTIDE SEQUENCE [LARGE SCALE GENOMIC DNA]</scope>
    <source>
        <strain evidence="2 3">JCM 13852</strain>
    </source>
</reference>
<accession>A0ABV5U8K9</accession>
<dbReference type="EMBL" id="JBHMBK010000021">
    <property type="protein sequence ID" value="MFB9687726.1"/>
    <property type="molecule type" value="Genomic_DNA"/>
</dbReference>
<keyword evidence="1" id="KW-0472">Membrane</keyword>
<protein>
    <recommendedName>
        <fullName evidence="4">Transmembrane protein</fullName>
    </recommendedName>
</protein>
<gene>
    <name evidence="2" type="ORF">ACFFTO_26400</name>
</gene>
<feature type="transmembrane region" description="Helical" evidence="1">
    <location>
        <begin position="50"/>
        <end position="68"/>
    </location>
</feature>
<keyword evidence="3" id="KW-1185">Reference proteome</keyword>
<keyword evidence="1" id="KW-1133">Transmembrane helix</keyword>
<evidence type="ECO:0008006" key="4">
    <source>
        <dbReference type="Google" id="ProtNLM"/>
    </source>
</evidence>
<feature type="transmembrane region" description="Helical" evidence="1">
    <location>
        <begin position="20"/>
        <end position="38"/>
    </location>
</feature>
<keyword evidence="1" id="KW-0812">Transmembrane</keyword>
<comment type="caution">
    <text evidence="2">The sequence shown here is derived from an EMBL/GenBank/DDBJ whole genome shotgun (WGS) entry which is preliminary data.</text>
</comment>
<organism evidence="2 3">
    <name type="scientific">Amycolatopsis plumensis</name>
    <dbReference type="NCBI Taxonomy" id="236508"/>
    <lineage>
        <taxon>Bacteria</taxon>
        <taxon>Bacillati</taxon>
        <taxon>Actinomycetota</taxon>
        <taxon>Actinomycetes</taxon>
        <taxon>Pseudonocardiales</taxon>
        <taxon>Pseudonocardiaceae</taxon>
        <taxon>Amycolatopsis</taxon>
    </lineage>
</organism>
<dbReference type="Proteomes" id="UP001589535">
    <property type="component" value="Unassembled WGS sequence"/>
</dbReference>
<proteinExistence type="predicted"/>
<evidence type="ECO:0000313" key="3">
    <source>
        <dbReference type="Proteomes" id="UP001589535"/>
    </source>
</evidence>
<evidence type="ECO:0000256" key="1">
    <source>
        <dbReference type="SAM" id="Phobius"/>
    </source>
</evidence>
<sequence length="106" mass="11864">MSNQTQVQVQNSAVPQTIHIWMFATAVVSTVFVIPHAILAFEWQWPPTLANLHMLITLGFWIAGVVFLTRRPSGATEIVARPLSPKQQLAMSEIDRLNALLDLNDE</sequence>
<evidence type="ECO:0000313" key="2">
    <source>
        <dbReference type="EMBL" id="MFB9687726.1"/>
    </source>
</evidence>
<dbReference type="RefSeq" id="WP_378198571.1">
    <property type="nucleotide sequence ID" value="NZ_JBHMBK010000021.1"/>
</dbReference>
<name>A0ABV5U8K9_9PSEU</name>